<evidence type="ECO:0000256" key="3">
    <source>
        <dbReference type="ARBA" id="ARBA00022692"/>
    </source>
</evidence>
<dbReference type="SUPFAM" id="SSF49313">
    <property type="entry name" value="Cadherin-like"/>
    <property type="match status" value="9"/>
</dbReference>
<keyword evidence="9" id="KW-1015">Disulfide bond</keyword>
<evidence type="ECO:0000259" key="14">
    <source>
        <dbReference type="PROSITE" id="PS50268"/>
    </source>
</evidence>
<dbReference type="FunFam" id="2.60.40.60:FF:000058">
    <property type="entry name" value="FAT atypical cadherin 3"/>
    <property type="match status" value="1"/>
</dbReference>
<feature type="domain" description="Cadherin" evidence="14">
    <location>
        <begin position="961"/>
        <end position="1066"/>
    </location>
</feature>
<dbReference type="WBParaSite" id="PSAMB.scaffold4721size13743.g25038.t1">
    <property type="protein sequence ID" value="PSAMB.scaffold4721size13743.g25038.t1"/>
    <property type="gene ID" value="PSAMB.scaffold4721size13743.g25038"/>
</dbReference>
<name>A0A914WNI4_9BILA</name>
<dbReference type="Pfam" id="PF00028">
    <property type="entry name" value="Cadherin"/>
    <property type="match status" value="4"/>
</dbReference>
<feature type="region of interest" description="Disordered" evidence="12">
    <location>
        <begin position="44"/>
        <end position="71"/>
    </location>
</feature>
<evidence type="ECO:0000256" key="2">
    <source>
        <dbReference type="ARBA" id="ARBA00022536"/>
    </source>
</evidence>
<keyword evidence="8 13" id="KW-0472">Membrane</keyword>
<feature type="domain" description="Cadherin" evidence="14">
    <location>
        <begin position="756"/>
        <end position="853"/>
    </location>
</feature>
<keyword evidence="10" id="KW-0325">Glycoprotein</keyword>
<keyword evidence="7 13" id="KW-1133">Transmembrane helix</keyword>
<evidence type="ECO:0000256" key="11">
    <source>
        <dbReference type="PROSITE-ProRule" id="PRU00043"/>
    </source>
</evidence>
<feature type="domain" description="Cadherin" evidence="14">
    <location>
        <begin position="1187"/>
        <end position="1309"/>
    </location>
</feature>
<evidence type="ECO:0000256" key="8">
    <source>
        <dbReference type="ARBA" id="ARBA00023136"/>
    </source>
</evidence>
<dbReference type="SMART" id="SM00112">
    <property type="entry name" value="CA"/>
    <property type="match status" value="8"/>
</dbReference>
<evidence type="ECO:0000256" key="7">
    <source>
        <dbReference type="ARBA" id="ARBA00022989"/>
    </source>
</evidence>
<evidence type="ECO:0000256" key="12">
    <source>
        <dbReference type="SAM" id="MobiDB-lite"/>
    </source>
</evidence>
<feature type="domain" description="Cadherin" evidence="14">
    <location>
        <begin position="444"/>
        <end position="523"/>
    </location>
</feature>
<feature type="domain" description="Cadherin" evidence="14">
    <location>
        <begin position="854"/>
        <end position="959"/>
    </location>
</feature>
<feature type="domain" description="Cadherin" evidence="14">
    <location>
        <begin position="1067"/>
        <end position="1186"/>
    </location>
</feature>
<dbReference type="PROSITE" id="PS00232">
    <property type="entry name" value="CADHERIN_1"/>
    <property type="match status" value="3"/>
</dbReference>
<protein>
    <submittedName>
        <fullName evidence="16">Cadherin domain-containing protein</fullName>
    </submittedName>
</protein>
<keyword evidence="3 13" id="KW-0812">Transmembrane</keyword>
<feature type="domain" description="Cadherin" evidence="14">
    <location>
        <begin position="209"/>
        <end position="324"/>
    </location>
</feature>
<comment type="subcellular location">
    <subcellularLocation>
        <location evidence="1">Membrane</location>
        <topology evidence="1">Single-pass membrane protein</topology>
    </subcellularLocation>
</comment>
<evidence type="ECO:0000256" key="6">
    <source>
        <dbReference type="ARBA" id="ARBA00022837"/>
    </source>
</evidence>
<dbReference type="CDD" id="cd11304">
    <property type="entry name" value="Cadherin_repeat"/>
    <property type="match status" value="9"/>
</dbReference>
<evidence type="ECO:0000256" key="9">
    <source>
        <dbReference type="ARBA" id="ARBA00023157"/>
    </source>
</evidence>
<dbReference type="GO" id="GO:0007156">
    <property type="term" value="P:homophilic cell adhesion via plasma membrane adhesion molecules"/>
    <property type="evidence" value="ECO:0007669"/>
    <property type="project" value="InterPro"/>
</dbReference>
<dbReference type="Proteomes" id="UP000887566">
    <property type="component" value="Unplaced"/>
</dbReference>
<evidence type="ECO:0000313" key="16">
    <source>
        <dbReference type="WBParaSite" id="PSAMB.scaffold4721size13743.g25038.t1"/>
    </source>
</evidence>
<dbReference type="Gene3D" id="2.60.40.60">
    <property type="entry name" value="Cadherins"/>
    <property type="match status" value="9"/>
</dbReference>
<dbReference type="PRINTS" id="PR00205">
    <property type="entry name" value="CADHERIN"/>
</dbReference>
<dbReference type="GO" id="GO:0005886">
    <property type="term" value="C:plasma membrane"/>
    <property type="evidence" value="ECO:0007669"/>
    <property type="project" value="InterPro"/>
</dbReference>
<keyword evidence="2" id="KW-0245">EGF-like domain</keyword>
<proteinExistence type="predicted"/>
<feature type="domain" description="Cadherin" evidence="14">
    <location>
        <begin position="90"/>
        <end position="208"/>
    </location>
</feature>
<accession>A0A914WNI4</accession>
<feature type="transmembrane region" description="Helical" evidence="13">
    <location>
        <begin position="1413"/>
        <end position="1436"/>
    </location>
</feature>
<reference evidence="16" key="1">
    <citation type="submission" date="2022-11" db="UniProtKB">
        <authorList>
            <consortium name="WormBaseParasite"/>
        </authorList>
    </citation>
    <scope>IDENTIFICATION</scope>
</reference>
<dbReference type="InterPro" id="IPR020894">
    <property type="entry name" value="Cadherin_CS"/>
</dbReference>
<dbReference type="PANTHER" id="PTHR24028">
    <property type="entry name" value="CADHERIN-87A"/>
    <property type="match status" value="1"/>
</dbReference>
<keyword evidence="5" id="KW-0677">Repeat</keyword>
<feature type="domain" description="Cadherin" evidence="14">
    <location>
        <begin position="653"/>
        <end position="755"/>
    </location>
</feature>
<organism evidence="15 16">
    <name type="scientific">Plectus sambesii</name>
    <dbReference type="NCBI Taxonomy" id="2011161"/>
    <lineage>
        <taxon>Eukaryota</taxon>
        <taxon>Metazoa</taxon>
        <taxon>Ecdysozoa</taxon>
        <taxon>Nematoda</taxon>
        <taxon>Chromadorea</taxon>
        <taxon>Plectida</taxon>
        <taxon>Plectina</taxon>
        <taxon>Plectoidea</taxon>
        <taxon>Plectidae</taxon>
        <taxon>Plectus</taxon>
    </lineage>
</organism>
<keyword evidence="4" id="KW-0732">Signal</keyword>
<dbReference type="GO" id="GO:0005509">
    <property type="term" value="F:calcium ion binding"/>
    <property type="evidence" value="ECO:0007669"/>
    <property type="project" value="UniProtKB-UniRule"/>
</dbReference>
<evidence type="ECO:0000256" key="1">
    <source>
        <dbReference type="ARBA" id="ARBA00004167"/>
    </source>
</evidence>
<dbReference type="InterPro" id="IPR002126">
    <property type="entry name" value="Cadherin-like_dom"/>
</dbReference>
<sequence length="1559" mass="170029">MQDSIFQVTPVLDMTVTLHDLAIDGPENKVAEQIKVHIVPAGEQKVDHMSSANSTTPSQQPQEDTTQEEPLDHDAADAPVKTEPGAPIFQFTSPTASVKENFPTGVPLPFDPALKVVPQGAGGTIHLKIVSTNKRIVDSFMLTPPTIDGEGEFDLVLSNPAILDLEAVNSLGPMFTIEIEARDDTTKAVNRQNLTITVSDANEFKPVFDAPSYSFAIPESFSSSELIASVAAMDKDFGYYGIENVDFTLFGVYAKVFKLSSPQKGKAEIRARRCSPALNCRQFHAVPDKFMLILRARDANGTGLYSDVPLQMEILRENLESPQFESDHYEASLVEKSTDFEPLLKVEAMDPDNSTISYSLDDPTALFGIDNSTGVVFVRHADFVTVENLGQRFNITAIASDGANEPARVNITLDIVEEGQANNLKPTFERPTYAFAVSPGQRDVGEVSASDPEGVVMYHLAQGGAGYFSVNVSSGEIYYNGPLVQDASNHTLTIIAVDTGRPPKVATTNVQVLIAGLGSAPAMITSWKSVSTKIMRDAPVGTPLAVFEAKDGDVNAKLVFSVASVYAFDELGNRISDSLRLQNFFAFGDAGVNNGTLLLAQTIGDQELLSLHATISVADVNHVSEPADQAFLVVYIEATDMKPPPVDQVLQFSKVLRELSVPEVLPIGSYIYTVNVQPLPSALNRVAGSVTYTLVEGRRFFVIDEVTGVITTIKPLNGAGVVNVTVMGTHTESGKSATTSFLVNCMRQNDNSPQFNKTFYEISIMENKPAGSKVAMITAADLDEDQLRYNISGTHATQFTVNDMGVISTAASFDRETIEELEIVLEARDSGDRYAQVPVKVIVKDANDNAPIFLEKSYHSEVMENSPIGSHVLQVRAEDEDVGVNGQINYSLMMNAESQKLAHVLEMGASDGIVRNTRPLTGMDGDYQFAAIAKDGLGLNASVSIFLKIFATSRCQPKFSPPVQHIYNVTEGMPKGELIATFQAMTSGNNCDVTYVIWNGSAHSYTDGTEQVVLDATTGELRSKIMFDYENGGSYGLVIAAQSGNLFAQSSIEIRVIDVNDNLPTFSVAHYHWQVAEDAPVGKVLGRLQATDGDSGDFGKIYFHLIPVDAEADSSNFEVGSEDGRFKISQLLDREQVDAYRFYVLASNEQTIEEKDVEMVRSNPDRQDVAEIVITVTDVNDNGPMFDQEVYMVAVDMDANVGTVLLTVHAEDPDLSNDAAVLYHVHEEVYRYRGHSREVDGYITVDEHSGHVTVNQPIADFSQGVFEVTIKSADFSNESEAQSAMTAIKVWVYDSKQLVLIVVNERPTMIDARRVRQITDHLSTIVGAQVVTKDVKYHALPDGRPATDRVDVRCLFVNKTNDDIIPVHKVISIVDKHGLNISGDLPVLAIREITAGSYSAQDGDEALMTPAGIALLVFGVVLFFGLVLFAFLLCYYRAAFRRQKKSFEQQRIAMSNANKVHRYKQPPPYLTPPSTLREIEPPPGAKTPYDVQELSVSLGSGDAFAGAPLRSTLMPSQHPSSPPRMNEFSPSDLNQFARGQNPPGSQMSQDSGWYDSTGH</sequence>
<feature type="region of interest" description="Disordered" evidence="12">
    <location>
        <begin position="1509"/>
        <end position="1559"/>
    </location>
</feature>
<feature type="compositionally biased region" description="Low complexity" evidence="12">
    <location>
        <begin position="54"/>
        <end position="64"/>
    </location>
</feature>
<dbReference type="InterPro" id="IPR050174">
    <property type="entry name" value="Protocadherin/Cadherin-CA"/>
</dbReference>
<feature type="domain" description="Cadherin" evidence="14">
    <location>
        <begin position="325"/>
        <end position="428"/>
    </location>
</feature>
<feature type="region of interest" description="Disordered" evidence="12">
    <location>
        <begin position="1463"/>
        <end position="1489"/>
    </location>
</feature>
<evidence type="ECO:0000256" key="13">
    <source>
        <dbReference type="SAM" id="Phobius"/>
    </source>
</evidence>
<dbReference type="PROSITE" id="PS50268">
    <property type="entry name" value="CADHERIN_2"/>
    <property type="match status" value="10"/>
</dbReference>
<dbReference type="PANTHER" id="PTHR24028:SF146">
    <property type="entry name" value="CADHERIN 96CB, ISOFORM D-RELATED"/>
    <property type="match status" value="1"/>
</dbReference>
<evidence type="ECO:0000256" key="4">
    <source>
        <dbReference type="ARBA" id="ARBA00022729"/>
    </source>
</evidence>
<keyword evidence="15" id="KW-1185">Reference proteome</keyword>
<evidence type="ECO:0000256" key="10">
    <source>
        <dbReference type="ARBA" id="ARBA00023180"/>
    </source>
</evidence>
<feature type="compositionally biased region" description="Polar residues" evidence="12">
    <location>
        <begin position="1528"/>
        <end position="1551"/>
    </location>
</feature>
<dbReference type="InterPro" id="IPR015919">
    <property type="entry name" value="Cadherin-like_sf"/>
</dbReference>
<evidence type="ECO:0000256" key="5">
    <source>
        <dbReference type="ARBA" id="ARBA00022737"/>
    </source>
</evidence>
<keyword evidence="6 11" id="KW-0106">Calcium</keyword>
<evidence type="ECO:0000313" key="15">
    <source>
        <dbReference type="Proteomes" id="UP000887566"/>
    </source>
</evidence>